<organism evidence="1 2">
    <name type="scientific">Sphaerodactylus townsendi</name>
    <dbReference type="NCBI Taxonomy" id="933632"/>
    <lineage>
        <taxon>Eukaryota</taxon>
        <taxon>Metazoa</taxon>
        <taxon>Chordata</taxon>
        <taxon>Craniata</taxon>
        <taxon>Vertebrata</taxon>
        <taxon>Euteleostomi</taxon>
        <taxon>Lepidosauria</taxon>
        <taxon>Squamata</taxon>
        <taxon>Bifurcata</taxon>
        <taxon>Gekkota</taxon>
        <taxon>Sphaerodactylidae</taxon>
        <taxon>Sphaerodactylus</taxon>
    </lineage>
</organism>
<comment type="caution">
    <text evidence="1">The sequence shown here is derived from an EMBL/GenBank/DDBJ whole genome shotgun (WGS) entry which is preliminary data.</text>
</comment>
<name>A0ACB8FU74_9SAUR</name>
<keyword evidence="2" id="KW-1185">Reference proteome</keyword>
<sequence>MLPPLLPIAGPSKYLTRQTFLASVVEEEASARPHLPSLHLTSPHLAQPSLAWPTILPETTWTRFGKWSGLPTPPSQCCCLYDGMMAGG</sequence>
<protein>
    <submittedName>
        <fullName evidence="1">Uncharacterized protein</fullName>
    </submittedName>
</protein>
<accession>A0ACB8FU74</accession>
<evidence type="ECO:0000313" key="1">
    <source>
        <dbReference type="EMBL" id="KAH8010648.1"/>
    </source>
</evidence>
<proteinExistence type="predicted"/>
<dbReference type="Proteomes" id="UP000827872">
    <property type="component" value="Linkage Group LG11"/>
</dbReference>
<gene>
    <name evidence="1" type="ORF">K3G42_010568</name>
</gene>
<evidence type="ECO:0000313" key="2">
    <source>
        <dbReference type="Proteomes" id="UP000827872"/>
    </source>
</evidence>
<reference evidence="1" key="1">
    <citation type="submission" date="2021-08" db="EMBL/GenBank/DDBJ databases">
        <title>The first chromosome-level gecko genome reveals the dynamic sex chromosomes of Neotropical dwarf geckos (Sphaerodactylidae: Sphaerodactylus).</title>
        <authorList>
            <person name="Pinto B.J."/>
            <person name="Keating S.E."/>
            <person name="Gamble T."/>
        </authorList>
    </citation>
    <scope>NUCLEOTIDE SEQUENCE</scope>
    <source>
        <tissue evidence="1">Blood</tissue>
    </source>
</reference>
<dbReference type="EMBL" id="CM037624">
    <property type="protein sequence ID" value="KAH8010648.1"/>
    <property type="molecule type" value="Genomic_DNA"/>
</dbReference>